<name>A0A7S4L1U6_9EUKA</name>
<evidence type="ECO:0000256" key="4">
    <source>
        <dbReference type="ARBA" id="ARBA00022927"/>
    </source>
</evidence>
<dbReference type="InterPro" id="IPR024931">
    <property type="entry name" value="Importin_alpha"/>
</dbReference>
<keyword evidence="3" id="KW-0677">Repeat</keyword>
<dbReference type="EMBL" id="HBKR01022255">
    <property type="protein sequence ID" value="CAE2312461.1"/>
    <property type="molecule type" value="Transcribed_RNA"/>
</dbReference>
<dbReference type="Pfam" id="PF01749">
    <property type="entry name" value="IBB"/>
    <property type="match status" value="1"/>
</dbReference>
<dbReference type="PIRSF" id="PIRSF005673">
    <property type="entry name" value="Importin_alpha"/>
    <property type="match status" value="1"/>
</dbReference>
<dbReference type="SUPFAM" id="SSF48371">
    <property type="entry name" value="ARM repeat"/>
    <property type="match status" value="1"/>
</dbReference>
<dbReference type="AlphaFoldDB" id="A0A7S4L1U6"/>
<evidence type="ECO:0000256" key="2">
    <source>
        <dbReference type="ARBA" id="ARBA00022448"/>
    </source>
</evidence>
<evidence type="ECO:0000313" key="9">
    <source>
        <dbReference type="EMBL" id="CAE2312461.1"/>
    </source>
</evidence>
<evidence type="ECO:0000259" key="8">
    <source>
        <dbReference type="PROSITE" id="PS51214"/>
    </source>
</evidence>
<dbReference type="PROSITE" id="PS51214">
    <property type="entry name" value="IBB"/>
    <property type="match status" value="1"/>
</dbReference>
<evidence type="ECO:0000256" key="6">
    <source>
        <dbReference type="PROSITE-ProRule" id="PRU00259"/>
    </source>
</evidence>
<evidence type="ECO:0000256" key="5">
    <source>
        <dbReference type="PIRNR" id="PIRNR005673"/>
    </source>
</evidence>
<feature type="domain" description="IBB" evidence="8">
    <location>
        <begin position="1"/>
        <end position="58"/>
    </location>
</feature>
<gene>
    <name evidence="9" type="ORF">NAES01612_LOCUS14499</name>
</gene>
<keyword evidence="4 5" id="KW-0653">Protein transport</keyword>
<dbReference type="PROSITE" id="PS50176">
    <property type="entry name" value="ARM_REPEAT"/>
    <property type="match status" value="2"/>
</dbReference>
<dbReference type="InterPro" id="IPR000225">
    <property type="entry name" value="Armadillo"/>
</dbReference>
<evidence type="ECO:0000256" key="1">
    <source>
        <dbReference type="ARBA" id="ARBA00010394"/>
    </source>
</evidence>
<reference evidence="9" key="1">
    <citation type="submission" date="2021-01" db="EMBL/GenBank/DDBJ databases">
        <authorList>
            <person name="Corre E."/>
            <person name="Pelletier E."/>
            <person name="Niang G."/>
            <person name="Scheremetjew M."/>
            <person name="Finn R."/>
            <person name="Kale V."/>
            <person name="Holt S."/>
            <person name="Cochrane G."/>
            <person name="Meng A."/>
            <person name="Brown T."/>
            <person name="Cohen L."/>
        </authorList>
    </citation>
    <scope>NUCLEOTIDE SEQUENCE</scope>
    <source>
        <strain evidence="9">SoJaBio B1-5/56/2</strain>
    </source>
</reference>
<feature type="repeat" description="ARM" evidence="6">
    <location>
        <begin position="284"/>
        <end position="326"/>
    </location>
</feature>
<feature type="region of interest" description="Disordered" evidence="7">
    <location>
        <begin position="1"/>
        <end position="28"/>
    </location>
</feature>
<dbReference type="Pfam" id="PF00514">
    <property type="entry name" value="Arm"/>
    <property type="match status" value="6"/>
</dbReference>
<dbReference type="InterPro" id="IPR032413">
    <property type="entry name" value="Arm_3"/>
</dbReference>
<feature type="repeat" description="ARM" evidence="6">
    <location>
        <begin position="115"/>
        <end position="157"/>
    </location>
</feature>
<dbReference type="Gene3D" id="1.20.5.690">
    <property type="entry name" value="Importin-alpha, importin-beta-binding domain"/>
    <property type="match status" value="1"/>
</dbReference>
<evidence type="ECO:0000256" key="7">
    <source>
        <dbReference type="SAM" id="MobiDB-lite"/>
    </source>
</evidence>
<dbReference type="GO" id="GO:0005737">
    <property type="term" value="C:cytoplasm"/>
    <property type="evidence" value="ECO:0007669"/>
    <property type="project" value="InterPro"/>
</dbReference>
<dbReference type="Pfam" id="PF16186">
    <property type="entry name" value="Arm_3"/>
    <property type="match status" value="1"/>
</dbReference>
<dbReference type="InterPro" id="IPR016024">
    <property type="entry name" value="ARM-type_fold"/>
</dbReference>
<organism evidence="9">
    <name type="scientific">Paramoeba aestuarina</name>
    <dbReference type="NCBI Taxonomy" id="180227"/>
    <lineage>
        <taxon>Eukaryota</taxon>
        <taxon>Amoebozoa</taxon>
        <taxon>Discosea</taxon>
        <taxon>Flabellinia</taxon>
        <taxon>Dactylopodida</taxon>
        <taxon>Paramoebidae</taxon>
        <taxon>Paramoeba</taxon>
    </lineage>
</organism>
<accession>A0A7S4L1U6</accession>
<dbReference type="PANTHER" id="PTHR23316">
    <property type="entry name" value="IMPORTIN ALPHA"/>
    <property type="match status" value="1"/>
</dbReference>
<dbReference type="SMART" id="SM00185">
    <property type="entry name" value="ARM"/>
    <property type="match status" value="8"/>
</dbReference>
<evidence type="ECO:0000256" key="3">
    <source>
        <dbReference type="ARBA" id="ARBA00022737"/>
    </source>
</evidence>
<feature type="compositionally biased region" description="Basic and acidic residues" evidence="7">
    <location>
        <begin position="7"/>
        <end position="28"/>
    </location>
</feature>
<protein>
    <recommendedName>
        <fullName evidence="5">Importin subunit alpha</fullName>
    </recommendedName>
</protein>
<dbReference type="InterPro" id="IPR002652">
    <property type="entry name" value="Importin-a_IBB"/>
</dbReference>
<dbReference type="Gene3D" id="1.25.10.10">
    <property type="entry name" value="Leucine-rich Repeat Variant"/>
    <property type="match status" value="1"/>
</dbReference>
<comment type="similarity">
    <text evidence="1 5">Belongs to the importin alpha family.</text>
</comment>
<dbReference type="InterPro" id="IPR036975">
    <property type="entry name" value="Importin-a_IBB_sf"/>
</dbReference>
<dbReference type="GO" id="GO:0061608">
    <property type="term" value="F:nuclear import signal receptor activity"/>
    <property type="evidence" value="ECO:0007669"/>
    <property type="project" value="InterPro"/>
</dbReference>
<dbReference type="InterPro" id="IPR011989">
    <property type="entry name" value="ARM-like"/>
</dbReference>
<keyword evidence="2 5" id="KW-0813">Transport</keyword>
<proteinExistence type="inferred from homology"/>
<sequence>MYAAARSRQDERRRGFKKGLDARESRNRRVEENAKIRKNKREELALKRRNINVQAEAATPEDAYFSSAASDADLTRLIQMVFENDQDVCLQGTRSLRKMLSRASAPPIDEVIDGNVVPRLVKLLGCGNDDIEFESAWALTNIASGTSAHTKVVLTSGAVPAFVKMSKEATRWENKEQATWALGNIAGDSCQARDFVLSCGAMPPLVENLKVSGDKSFLRNGTWTLSNLVRGKPAPELELIQGCLEPLYRLLHLEDDEILGDACWAISYITDGEDSRIDAVVQAGLVPRLVKLMRSGSNAIVTPALRAVGNIVTGSAEQTQNALDVGALRAIRDIMEEVTERNMLKECCWAVSNVTAGTSEQIQAVLVSGLCPILLDLMKEGEFEIRKEVTWTITNAISGGNDEQVKYLMKEGFLDALTALLASHDVKVVTLCLEALERALKIGDDIMTKTGADGNAYAMALESNGGLDCLEDLQNHANKKIHNMANNLLDLYFEGEDENLFGENGNQGQQKTQQVQNTFSFGAPAFSAGSTGFAF</sequence>
<dbReference type="GO" id="GO:0006606">
    <property type="term" value="P:protein import into nucleus"/>
    <property type="evidence" value="ECO:0007669"/>
    <property type="project" value="InterPro"/>
</dbReference>